<evidence type="ECO:0000313" key="7">
    <source>
        <dbReference type="Proteomes" id="UP000190423"/>
    </source>
</evidence>
<name>A0A1T4L6K4_TREPO</name>
<keyword evidence="3" id="KW-0378">Hydrolase</keyword>
<dbReference type="CDD" id="cd06262">
    <property type="entry name" value="metallo-hydrolase-like_MBL-fold"/>
    <property type="match status" value="1"/>
</dbReference>
<comment type="cofactor">
    <cofactor evidence="1">
        <name>Zn(2+)</name>
        <dbReference type="ChEBI" id="CHEBI:29105"/>
    </cofactor>
</comment>
<protein>
    <submittedName>
        <fullName evidence="6">Glyoxylase, beta-lactamase superfamily II</fullName>
    </submittedName>
</protein>
<evidence type="ECO:0000256" key="2">
    <source>
        <dbReference type="ARBA" id="ARBA00022723"/>
    </source>
</evidence>
<keyword evidence="7" id="KW-1185">Reference proteome</keyword>
<reference evidence="6 7" key="1">
    <citation type="submission" date="2017-02" db="EMBL/GenBank/DDBJ databases">
        <authorList>
            <person name="Peterson S.W."/>
        </authorList>
    </citation>
    <scope>NUCLEOTIDE SEQUENCE [LARGE SCALE GENOMIC DNA]</scope>
    <source>
        <strain evidence="6 7">ATCC BAA-908</strain>
    </source>
</reference>
<dbReference type="RefSeq" id="WP_078933382.1">
    <property type="nucleotide sequence ID" value="NZ_FUWG01000010.1"/>
</dbReference>
<dbReference type="InterPro" id="IPR051453">
    <property type="entry name" value="MBL_Glyoxalase_II"/>
</dbReference>
<proteinExistence type="predicted"/>
<evidence type="ECO:0000256" key="3">
    <source>
        <dbReference type="ARBA" id="ARBA00022801"/>
    </source>
</evidence>
<dbReference type="GO" id="GO:0046872">
    <property type="term" value="F:metal ion binding"/>
    <property type="evidence" value="ECO:0007669"/>
    <property type="project" value="UniProtKB-KW"/>
</dbReference>
<dbReference type="GO" id="GO:0016787">
    <property type="term" value="F:hydrolase activity"/>
    <property type="evidence" value="ECO:0007669"/>
    <property type="project" value="UniProtKB-KW"/>
</dbReference>
<dbReference type="Gene3D" id="3.60.15.10">
    <property type="entry name" value="Ribonuclease Z/Hydroxyacylglutathione hydrolase-like"/>
    <property type="match status" value="1"/>
</dbReference>
<dbReference type="SMART" id="SM00849">
    <property type="entry name" value="Lactamase_B"/>
    <property type="match status" value="1"/>
</dbReference>
<keyword evidence="4" id="KW-0862">Zinc</keyword>
<dbReference type="Pfam" id="PF00753">
    <property type="entry name" value="Lactamase_B"/>
    <property type="match status" value="1"/>
</dbReference>
<gene>
    <name evidence="6" type="ORF">SAMN02745149_01474</name>
</gene>
<evidence type="ECO:0000259" key="5">
    <source>
        <dbReference type="SMART" id="SM00849"/>
    </source>
</evidence>
<dbReference type="EMBL" id="FUWG01000010">
    <property type="protein sequence ID" value="SJZ50171.1"/>
    <property type="molecule type" value="Genomic_DNA"/>
</dbReference>
<feature type="domain" description="Metallo-beta-lactamase" evidence="5">
    <location>
        <begin position="10"/>
        <end position="217"/>
    </location>
</feature>
<evidence type="ECO:0000256" key="1">
    <source>
        <dbReference type="ARBA" id="ARBA00001947"/>
    </source>
</evidence>
<dbReference type="InterPro" id="IPR001279">
    <property type="entry name" value="Metallo-B-lactamas"/>
</dbReference>
<dbReference type="SUPFAM" id="SSF56281">
    <property type="entry name" value="Metallo-hydrolase/oxidoreductase"/>
    <property type="match status" value="1"/>
</dbReference>
<accession>A0A1T4L6K4</accession>
<dbReference type="OrthoDB" id="9802248at2"/>
<organism evidence="6 7">
    <name type="scientific">Treponema porcinum</name>
    <dbReference type="NCBI Taxonomy" id="261392"/>
    <lineage>
        <taxon>Bacteria</taxon>
        <taxon>Pseudomonadati</taxon>
        <taxon>Spirochaetota</taxon>
        <taxon>Spirochaetia</taxon>
        <taxon>Spirochaetales</taxon>
        <taxon>Treponemataceae</taxon>
        <taxon>Treponema</taxon>
    </lineage>
</organism>
<evidence type="ECO:0000313" key="6">
    <source>
        <dbReference type="EMBL" id="SJZ50171.1"/>
    </source>
</evidence>
<dbReference type="PANTHER" id="PTHR46233:SF3">
    <property type="entry name" value="HYDROXYACYLGLUTATHIONE HYDROLASE GLOC"/>
    <property type="match status" value="1"/>
</dbReference>
<evidence type="ECO:0000256" key="4">
    <source>
        <dbReference type="ARBA" id="ARBA00022833"/>
    </source>
</evidence>
<keyword evidence="2" id="KW-0479">Metal-binding</keyword>
<sequence>MKNILTGPFQVNTWIIPLAENKVLVVDPAACSYIRDTLKIVSYLTEASLEPAGFLLTHGHFDHITGTAVVKERWQNVKLVCHEDDCFMIGKNAASAQAAELSMMGLSGLGAALEGLPDADVCVKGGETLDSVLGGNMFSAAVNKALSQWKIIHTPGHSPGSVCYYNAAEKLLVSGDTVFYHSYGRTDLPGGSDAQIVKSLSMLAKTLPPDTLVYPGHDYFGFALGDNF</sequence>
<dbReference type="InterPro" id="IPR036866">
    <property type="entry name" value="RibonucZ/Hydroxyglut_hydro"/>
</dbReference>
<dbReference type="GeneID" id="78316768"/>
<dbReference type="Proteomes" id="UP000190423">
    <property type="component" value="Unassembled WGS sequence"/>
</dbReference>
<dbReference type="AlphaFoldDB" id="A0A1T4L6K4"/>
<dbReference type="PANTHER" id="PTHR46233">
    <property type="entry name" value="HYDROXYACYLGLUTATHIONE HYDROLASE GLOC"/>
    <property type="match status" value="1"/>
</dbReference>
<dbReference type="STRING" id="261392.SAMN02745149_01474"/>